<dbReference type="RefSeq" id="WP_068907585.1">
    <property type="nucleotide sequence ID" value="NZ_LXEW01000013.1"/>
</dbReference>
<protein>
    <recommendedName>
        <fullName evidence="4">Transmembrane protein</fullName>
    </recommendedName>
</protein>
<accession>A0A1B7K1L1</accession>
<evidence type="ECO:0008006" key="4">
    <source>
        <dbReference type="Google" id="ProtNLM"/>
    </source>
</evidence>
<evidence type="ECO:0000256" key="1">
    <source>
        <dbReference type="SAM" id="Phobius"/>
    </source>
</evidence>
<keyword evidence="1" id="KW-0812">Transmembrane</keyword>
<feature type="transmembrane region" description="Helical" evidence="1">
    <location>
        <begin position="457"/>
        <end position="481"/>
    </location>
</feature>
<dbReference type="Pfam" id="PF13163">
    <property type="entry name" value="DUF3999"/>
    <property type="match status" value="1"/>
</dbReference>
<evidence type="ECO:0000313" key="3">
    <source>
        <dbReference type="Proteomes" id="UP000078224"/>
    </source>
</evidence>
<organism evidence="2 3">
    <name type="scientific">Providencia heimbachae ATCC 35613</name>
    <dbReference type="NCBI Taxonomy" id="1354272"/>
    <lineage>
        <taxon>Bacteria</taxon>
        <taxon>Pseudomonadati</taxon>
        <taxon>Pseudomonadota</taxon>
        <taxon>Gammaproteobacteria</taxon>
        <taxon>Enterobacterales</taxon>
        <taxon>Morganellaceae</taxon>
        <taxon>Providencia</taxon>
    </lineage>
</organism>
<dbReference type="AlphaFoldDB" id="A0A1B7K1L1"/>
<sequence>MNLIKKRGLGRIAAIFSFALLFTSNLYGEEAKALMPYDFYQGVELDTLDKTSPFYWLELPVNAYINSAHPQTLQDVRVFNGTGDEVPSALFYDAEKTISTSTLSFTPQRLVVQSDKVNSRDEDRNERQYLLVEATPGKVSRIALSNIQGKQNTQYQAYLLTQDKNKDNPMLAQNLTLDWSNSETEWQAKVFVYASTDKENWINISANQPIMSLKLDSGIISSNSIELLRGNSSALSAPYFMVIAVSAPDMAIPDLQKVHATLDVLNSTRRQEVFHFEMTNDGVSREHVIYQLPSTQPLSELQVQLQQSNRVIPLKIEYSSDKGDIWKPLTDIVAYNQSSDGESVSNPNIALNGEMIRSLRITALKGSWEDLPPRIDGKRDAINIIFNMQGAAPYLLVWGNYQTQIEKMTYRDLIGQPYSVDEVMNRYPELYATGKTIDLGGEEKLTKVEQLDSGSNWMTIALWMLLFIGIVVLLYFCWYLLKEINSSNKNQSDDL</sequence>
<keyword evidence="1" id="KW-0472">Membrane</keyword>
<dbReference type="EMBL" id="LXEW01000013">
    <property type="protein sequence ID" value="OAT54026.1"/>
    <property type="molecule type" value="Genomic_DNA"/>
</dbReference>
<dbReference type="OrthoDB" id="5405606at2"/>
<gene>
    <name evidence="2" type="ORF">M998_0707</name>
</gene>
<reference evidence="2 3" key="1">
    <citation type="submission" date="2016-04" db="EMBL/GenBank/DDBJ databases">
        <title>ATOL: Assembling a taxonomically balanced genome-scale reconstruction of the evolutionary history of the Enterobacteriaceae.</title>
        <authorList>
            <person name="Plunkett G.III."/>
            <person name="Neeno-Eckwall E.C."/>
            <person name="Glasner J.D."/>
            <person name="Perna N.T."/>
        </authorList>
    </citation>
    <scope>NUCLEOTIDE SEQUENCE [LARGE SCALE GENOMIC DNA]</scope>
    <source>
        <strain evidence="2 3">ATCC 35613</strain>
    </source>
</reference>
<name>A0A1B7K1L1_9GAMM</name>
<evidence type="ECO:0000313" key="2">
    <source>
        <dbReference type="EMBL" id="OAT54026.1"/>
    </source>
</evidence>
<keyword evidence="1" id="KW-1133">Transmembrane helix</keyword>
<keyword evidence="3" id="KW-1185">Reference proteome</keyword>
<dbReference type="InterPro" id="IPR025060">
    <property type="entry name" value="DUF3999"/>
</dbReference>
<dbReference type="Proteomes" id="UP000078224">
    <property type="component" value="Unassembled WGS sequence"/>
</dbReference>
<proteinExistence type="predicted"/>
<comment type="caution">
    <text evidence="2">The sequence shown here is derived from an EMBL/GenBank/DDBJ whole genome shotgun (WGS) entry which is preliminary data.</text>
</comment>
<dbReference type="PATRIC" id="fig|1354272.4.peg.726"/>